<feature type="transmembrane region" description="Helical" evidence="2">
    <location>
        <begin position="78"/>
        <end position="99"/>
    </location>
</feature>
<dbReference type="Pfam" id="PF11181">
    <property type="entry name" value="YflT"/>
    <property type="match status" value="1"/>
</dbReference>
<name>A0A7Y9DY09_9PSEU</name>
<gene>
    <name evidence="4" type="ORF">BJ983_003528</name>
</gene>
<sequence>MSHDPARVTVPPDRNEVPSTPSRRSIASFRHYGAAEQAVDALSDRGFPVHRVAIVGRDLELVEQVTGRLDYPRAALRGAAGGAVTGALIGWLFGLLSWIVPLVGLLLLAVYGLVFGAVVGALLGLLVHALQGGRRDFASATAMRPRTYELMVDEEVADDAVRTLGWDR</sequence>
<reference evidence="4 5" key="1">
    <citation type="submission" date="2020-07" db="EMBL/GenBank/DDBJ databases">
        <title>Sequencing the genomes of 1000 actinobacteria strains.</title>
        <authorList>
            <person name="Klenk H.-P."/>
        </authorList>
    </citation>
    <scope>NUCLEOTIDE SEQUENCE [LARGE SCALE GENOMIC DNA]</scope>
    <source>
        <strain evidence="4 5">DSM 45772</strain>
    </source>
</reference>
<keyword evidence="5" id="KW-1185">Reference proteome</keyword>
<feature type="region of interest" description="Disordered" evidence="1">
    <location>
        <begin position="1"/>
        <end position="22"/>
    </location>
</feature>
<comment type="caution">
    <text evidence="4">The sequence shown here is derived from an EMBL/GenBank/DDBJ whole genome shotgun (WGS) entry which is preliminary data.</text>
</comment>
<feature type="transmembrane region" description="Helical" evidence="2">
    <location>
        <begin position="105"/>
        <end position="127"/>
    </location>
</feature>
<dbReference type="AlphaFoldDB" id="A0A7Y9DY09"/>
<evidence type="ECO:0000313" key="5">
    <source>
        <dbReference type="Proteomes" id="UP000535890"/>
    </source>
</evidence>
<evidence type="ECO:0000256" key="1">
    <source>
        <dbReference type="SAM" id="MobiDB-lite"/>
    </source>
</evidence>
<evidence type="ECO:0000259" key="3">
    <source>
        <dbReference type="Pfam" id="PF11181"/>
    </source>
</evidence>
<dbReference type="EMBL" id="JACCBN010000001">
    <property type="protein sequence ID" value="NYD37426.1"/>
    <property type="molecule type" value="Genomic_DNA"/>
</dbReference>
<keyword evidence="2" id="KW-0472">Membrane</keyword>
<dbReference type="RefSeq" id="WP_179794985.1">
    <property type="nucleotide sequence ID" value="NZ_BAABHP010000025.1"/>
</dbReference>
<feature type="domain" description="General stress protein 17M-like" evidence="3">
    <location>
        <begin position="25"/>
        <end position="92"/>
    </location>
</feature>
<dbReference type="Proteomes" id="UP000535890">
    <property type="component" value="Unassembled WGS sequence"/>
</dbReference>
<evidence type="ECO:0000256" key="2">
    <source>
        <dbReference type="SAM" id="Phobius"/>
    </source>
</evidence>
<accession>A0A7Y9DY09</accession>
<evidence type="ECO:0000313" key="4">
    <source>
        <dbReference type="EMBL" id="NYD37426.1"/>
    </source>
</evidence>
<protein>
    <recommendedName>
        <fullName evidence="3">General stress protein 17M-like domain-containing protein</fullName>
    </recommendedName>
</protein>
<proteinExistence type="predicted"/>
<organism evidence="4 5">
    <name type="scientific">Actinomycetospora corticicola</name>
    <dbReference type="NCBI Taxonomy" id="663602"/>
    <lineage>
        <taxon>Bacteria</taxon>
        <taxon>Bacillati</taxon>
        <taxon>Actinomycetota</taxon>
        <taxon>Actinomycetes</taxon>
        <taxon>Pseudonocardiales</taxon>
        <taxon>Pseudonocardiaceae</taxon>
        <taxon>Actinomycetospora</taxon>
    </lineage>
</organism>
<keyword evidence="2" id="KW-0812">Transmembrane</keyword>
<dbReference type="InterPro" id="IPR025889">
    <property type="entry name" value="GSP17M-like_dom"/>
</dbReference>
<keyword evidence="2" id="KW-1133">Transmembrane helix</keyword>